<evidence type="ECO:0000256" key="1">
    <source>
        <dbReference type="ARBA" id="ARBA00022485"/>
    </source>
</evidence>
<feature type="binding site" evidence="8">
    <location>
        <begin position="38"/>
        <end position="40"/>
    </location>
    <ligand>
        <name>S-adenosyl-L-methionine</name>
        <dbReference type="ChEBI" id="CHEBI:59789"/>
    </ligand>
</feature>
<evidence type="ECO:0000256" key="5">
    <source>
        <dbReference type="ARBA" id="ARBA00023004"/>
    </source>
</evidence>
<dbReference type="HAMAP" id="MF_00917">
    <property type="entry name" value="QueE"/>
    <property type="match status" value="1"/>
</dbReference>
<feature type="binding site" evidence="8">
    <location>
        <position position="39"/>
    </location>
    <ligand>
        <name>[4Fe-4S] cluster</name>
        <dbReference type="ChEBI" id="CHEBI:49883"/>
        <note>4Fe-4S-S-AdoMet</note>
    </ligand>
</feature>
<dbReference type="GO" id="GO:0000287">
    <property type="term" value="F:magnesium ion binding"/>
    <property type="evidence" value="ECO:0007669"/>
    <property type="project" value="UniProtKB-UniRule"/>
</dbReference>
<dbReference type="PANTHER" id="PTHR42836:SF1">
    <property type="entry name" value="7-CARBOXY-7-DEAZAGUANINE SYNTHASE"/>
    <property type="match status" value="1"/>
</dbReference>
<comment type="function">
    <text evidence="8">Catalyzes the complex heterocyclic radical-mediated conversion of 6-carboxy-5,6,7,8-tetrahydropterin (CPH4) to 7-carboxy-7-deazaguanine (CDG), a step common to the biosynthetic pathways of all 7-deazapurine-containing compounds.</text>
</comment>
<evidence type="ECO:0000256" key="7">
    <source>
        <dbReference type="ARBA" id="ARBA00023239"/>
    </source>
</evidence>
<dbReference type="GO" id="GO:1904047">
    <property type="term" value="F:S-adenosyl-L-methionine binding"/>
    <property type="evidence" value="ECO:0007669"/>
    <property type="project" value="UniProtKB-UniRule"/>
</dbReference>
<dbReference type="InterPro" id="IPR013785">
    <property type="entry name" value="Aldolase_TIM"/>
</dbReference>
<dbReference type="InterPro" id="IPR058240">
    <property type="entry name" value="rSAM_sf"/>
</dbReference>
<accession>K6YCA9</accession>
<keyword evidence="2 8" id="KW-0949">S-adenosyl-L-methionine</keyword>
<dbReference type="InterPro" id="IPR024924">
    <property type="entry name" value="7-CO-7-deazaguanine_synth-like"/>
</dbReference>
<keyword evidence="8" id="KW-0671">Queuosine biosynthesis</keyword>
<evidence type="ECO:0000256" key="6">
    <source>
        <dbReference type="ARBA" id="ARBA00023014"/>
    </source>
</evidence>
<evidence type="ECO:0000256" key="4">
    <source>
        <dbReference type="ARBA" id="ARBA00022842"/>
    </source>
</evidence>
<feature type="binding site" evidence="8">
    <location>
        <position position="32"/>
    </location>
    <ligand>
        <name>[4Fe-4S] cluster</name>
        <dbReference type="ChEBI" id="CHEBI:49883"/>
        <note>4Fe-4S-S-AdoMet</note>
    </ligand>
</feature>
<keyword evidence="6 8" id="KW-0411">Iron-sulfur</keyword>
<feature type="binding site" evidence="8">
    <location>
        <position position="41"/>
    </location>
    <ligand>
        <name>Mg(2+)</name>
        <dbReference type="ChEBI" id="CHEBI:18420"/>
    </ligand>
</feature>
<keyword evidence="4 8" id="KW-0460">Magnesium</keyword>
<evidence type="ECO:0000256" key="2">
    <source>
        <dbReference type="ARBA" id="ARBA00022691"/>
    </source>
</evidence>
<feature type="binding site" evidence="8">
    <location>
        <position position="93"/>
    </location>
    <ligand>
        <name>substrate</name>
    </ligand>
</feature>
<dbReference type="InterPro" id="IPR027609">
    <property type="entry name" value="rSAM_QueE_proteobac"/>
</dbReference>
<sequence>MKNLKVNEVFESLQGEGSFTGVPSIFVRLQGCPVGCSWCDTKHTWEISLERETTPDTIMQQNEESSQWFSANEDSLFALFDKQGYVAKHIVLTGGEPCMYDLTEFTKQAHSKGFSTQIETSGTFEIHTSKDTWVTVSPKINMQGGYKMRDDALARANEIKHPVAMQKHVDELDLLLASMDQNALPLIYLQPISQQKRATDLAVKTCIQRNWRLSLQMHKFIGLE</sequence>
<gene>
    <name evidence="8" type="primary">queE</name>
    <name evidence="10" type="ORF">GPAL_3511</name>
</gene>
<keyword evidence="7 8" id="KW-0456">Lyase</keyword>
<evidence type="ECO:0000256" key="3">
    <source>
        <dbReference type="ARBA" id="ARBA00022723"/>
    </source>
</evidence>
<comment type="catalytic activity">
    <reaction evidence="8">
        <text>6-carboxy-5,6,7,8-tetrahydropterin + H(+) = 7-carboxy-7-carbaguanine + NH4(+)</text>
        <dbReference type="Rhea" id="RHEA:27974"/>
        <dbReference type="ChEBI" id="CHEBI:15378"/>
        <dbReference type="ChEBI" id="CHEBI:28938"/>
        <dbReference type="ChEBI" id="CHEBI:61032"/>
        <dbReference type="ChEBI" id="CHEBI:61036"/>
        <dbReference type="EC" id="4.3.99.3"/>
    </reaction>
</comment>
<comment type="caution">
    <text evidence="10">The sequence shown here is derived from an EMBL/GenBank/DDBJ whole genome shotgun (WGS) entry which is preliminary data.</text>
</comment>
<dbReference type="NCBIfam" id="TIGR04322">
    <property type="entry name" value="rSAM_QueE_Ecoli"/>
    <property type="match status" value="1"/>
</dbReference>
<proteinExistence type="inferred from homology"/>
<dbReference type="STRING" id="1121922.GCA_000428905_00866"/>
<evidence type="ECO:0000256" key="8">
    <source>
        <dbReference type="HAMAP-Rule" id="MF_00917"/>
    </source>
</evidence>
<protein>
    <recommendedName>
        <fullName evidence="8">7-carboxy-7-deazaguanine synthase</fullName>
        <shortName evidence="8">CDG synthase</shortName>
        <ecNumber evidence="8">4.3.99.3</ecNumber>
    </recommendedName>
    <alternativeName>
        <fullName evidence="8">Queuosine biosynthesis protein QueE</fullName>
    </alternativeName>
</protein>
<evidence type="ECO:0000259" key="9">
    <source>
        <dbReference type="PROSITE" id="PS51918"/>
    </source>
</evidence>
<feature type="binding site" evidence="8">
    <location>
        <begin position="137"/>
        <end position="139"/>
    </location>
    <ligand>
        <name>S-adenosyl-L-methionine</name>
        <dbReference type="ChEBI" id="CHEBI:59789"/>
    </ligand>
</feature>
<keyword evidence="3 8" id="KW-0479">Metal-binding</keyword>
<dbReference type="PROSITE" id="PS51918">
    <property type="entry name" value="RADICAL_SAM"/>
    <property type="match status" value="1"/>
</dbReference>
<dbReference type="PANTHER" id="PTHR42836">
    <property type="entry name" value="7-CARBOXY-7-DEAZAGUANINE SYNTHASE"/>
    <property type="match status" value="1"/>
</dbReference>
<organism evidence="10 11">
    <name type="scientific">Brumicola pallidula DSM 14239 = ACAM 615</name>
    <dbReference type="NCBI Taxonomy" id="1121922"/>
    <lineage>
        <taxon>Bacteria</taxon>
        <taxon>Pseudomonadati</taxon>
        <taxon>Pseudomonadota</taxon>
        <taxon>Gammaproteobacteria</taxon>
        <taxon>Alteromonadales</taxon>
        <taxon>Alteromonadaceae</taxon>
        <taxon>Brumicola</taxon>
    </lineage>
</organism>
<feature type="binding site" evidence="8">
    <location>
        <begin position="13"/>
        <end position="15"/>
    </location>
    <ligand>
        <name>substrate</name>
    </ligand>
</feature>
<evidence type="ECO:0000313" key="11">
    <source>
        <dbReference type="Proteomes" id="UP000006251"/>
    </source>
</evidence>
<comment type="cofactor">
    <cofactor evidence="8">
        <name>[4Fe-4S] cluster</name>
        <dbReference type="ChEBI" id="CHEBI:49883"/>
    </cofactor>
    <text evidence="8">Binds 1 [4Fe-4S] cluster. The cluster is coordinated with 3 cysteines and an exchangeable S-adenosyl-L-methionine.</text>
</comment>
<keyword evidence="11" id="KW-1185">Reference proteome</keyword>
<dbReference type="EMBL" id="BAEQ01000055">
    <property type="protein sequence ID" value="GAC30359.1"/>
    <property type="molecule type" value="Genomic_DNA"/>
</dbReference>
<feature type="binding site" evidence="8">
    <location>
        <position position="36"/>
    </location>
    <ligand>
        <name>[4Fe-4S] cluster</name>
        <dbReference type="ChEBI" id="CHEBI:49883"/>
        <note>4Fe-4S-S-AdoMet</note>
    </ligand>
</feature>
<dbReference type="AlphaFoldDB" id="K6YCA9"/>
<dbReference type="OrthoDB" id="9792276at2"/>
<dbReference type="GO" id="GO:0008616">
    <property type="term" value="P:tRNA queuosine(34) biosynthetic process"/>
    <property type="evidence" value="ECO:0007669"/>
    <property type="project" value="UniProtKB-UniRule"/>
</dbReference>
<comment type="cofactor">
    <cofactor evidence="8">
        <name>Mg(2+)</name>
        <dbReference type="ChEBI" id="CHEBI:18420"/>
    </cofactor>
</comment>
<feature type="binding site" evidence="8">
    <location>
        <position position="95"/>
    </location>
    <ligand>
        <name>S-adenosyl-L-methionine</name>
        <dbReference type="ChEBI" id="CHEBI:59789"/>
    </ligand>
</feature>
<dbReference type="SUPFAM" id="SSF102114">
    <property type="entry name" value="Radical SAM enzymes"/>
    <property type="match status" value="1"/>
</dbReference>
<keyword evidence="5 8" id="KW-0408">Iron</keyword>
<evidence type="ECO:0000313" key="10">
    <source>
        <dbReference type="EMBL" id="GAC30359.1"/>
    </source>
</evidence>
<comment type="caution">
    <text evidence="8">Lacks conserved residue(s) required for the propagation of feature annotation.</text>
</comment>
<dbReference type="Gene3D" id="3.20.20.70">
    <property type="entry name" value="Aldolase class I"/>
    <property type="match status" value="1"/>
</dbReference>
<dbReference type="SFLD" id="SFLDS00029">
    <property type="entry name" value="Radical_SAM"/>
    <property type="match status" value="1"/>
</dbReference>
<comment type="pathway">
    <text evidence="8">Purine metabolism; 7-cyano-7-deazaguanine biosynthesis.</text>
</comment>
<dbReference type="RefSeq" id="WP_006014323.1">
    <property type="nucleotide sequence ID" value="NZ_BAEQ01000055.1"/>
</dbReference>
<dbReference type="GO" id="GO:0016840">
    <property type="term" value="F:carbon-nitrogen lyase activity"/>
    <property type="evidence" value="ECO:0007669"/>
    <property type="project" value="UniProtKB-UniRule"/>
</dbReference>
<comment type="subunit">
    <text evidence="8">Homodimer.</text>
</comment>
<comment type="similarity">
    <text evidence="8">Belongs to the radical SAM superfamily. 7-carboxy-7-deazaguanine synthase family.</text>
</comment>
<dbReference type="PIRSF" id="PIRSF000370">
    <property type="entry name" value="QueE"/>
    <property type="match status" value="1"/>
</dbReference>
<name>K6YCA9_9ALTE</name>
<dbReference type="UniPathway" id="UPA00391"/>
<keyword evidence="1 8" id="KW-0004">4Fe-4S</keyword>
<feature type="domain" description="Radical SAM core" evidence="9">
    <location>
        <begin position="19"/>
        <end position="224"/>
    </location>
</feature>
<dbReference type="Proteomes" id="UP000006251">
    <property type="component" value="Unassembled WGS sequence"/>
</dbReference>
<reference evidence="11" key="1">
    <citation type="journal article" date="2014" name="Environ. Microbiol.">
        <title>Comparative genomics of the marine bacterial genus Glaciecola reveals the high degree of genomic diversity and genomic characteristic for cold adaptation.</title>
        <authorList>
            <person name="Qin Q.L."/>
            <person name="Xie B.B."/>
            <person name="Yu Y."/>
            <person name="Shu Y.L."/>
            <person name="Rong J.C."/>
            <person name="Zhang Y.J."/>
            <person name="Zhao D.L."/>
            <person name="Chen X.L."/>
            <person name="Zhang X.Y."/>
            <person name="Chen B."/>
            <person name="Zhou B.C."/>
            <person name="Zhang Y.Z."/>
        </authorList>
    </citation>
    <scope>NUCLEOTIDE SEQUENCE [LARGE SCALE GENOMIC DNA]</scope>
    <source>
        <strain evidence="11">ACAM 615</strain>
    </source>
</reference>
<dbReference type="InterPro" id="IPR007197">
    <property type="entry name" value="rSAM"/>
</dbReference>
<dbReference type="Pfam" id="PF13353">
    <property type="entry name" value="Fer4_12"/>
    <property type="match status" value="1"/>
</dbReference>
<feature type="binding site" evidence="8">
    <location>
        <position position="28"/>
    </location>
    <ligand>
        <name>substrate</name>
    </ligand>
</feature>
<dbReference type="EC" id="4.3.99.3" evidence="8"/>
<comment type="cofactor">
    <cofactor evidence="8">
        <name>S-adenosyl-L-methionine</name>
        <dbReference type="ChEBI" id="CHEBI:59789"/>
    </cofactor>
    <text evidence="8">Binds 1 S-adenosyl-L-methionine per subunit.</text>
</comment>
<dbReference type="GO" id="GO:0051539">
    <property type="term" value="F:4 iron, 4 sulfur cluster binding"/>
    <property type="evidence" value="ECO:0007669"/>
    <property type="project" value="UniProtKB-UniRule"/>
</dbReference>